<dbReference type="Proteomes" id="UP000199112">
    <property type="component" value="Unassembled WGS sequence"/>
</dbReference>
<dbReference type="AlphaFoldDB" id="A0A1H6FNF0"/>
<organism evidence="1 2">
    <name type="scientific">Natronorubrum sediminis</name>
    <dbReference type="NCBI Taxonomy" id="640943"/>
    <lineage>
        <taxon>Archaea</taxon>
        <taxon>Methanobacteriati</taxon>
        <taxon>Methanobacteriota</taxon>
        <taxon>Stenosarchaea group</taxon>
        <taxon>Halobacteria</taxon>
        <taxon>Halobacteriales</taxon>
        <taxon>Natrialbaceae</taxon>
        <taxon>Natronorubrum</taxon>
    </lineage>
</organism>
<name>A0A1H6FNF0_9EURY</name>
<reference evidence="2" key="1">
    <citation type="submission" date="2016-10" db="EMBL/GenBank/DDBJ databases">
        <authorList>
            <person name="Varghese N."/>
            <person name="Submissions S."/>
        </authorList>
    </citation>
    <scope>NUCLEOTIDE SEQUENCE [LARGE SCALE GENOMIC DNA]</scope>
    <source>
        <strain evidence="2">CGMCC 1.8981</strain>
    </source>
</reference>
<gene>
    <name evidence="1" type="ORF">SAMN04487967_0804</name>
</gene>
<dbReference type="RefSeq" id="WP_175459672.1">
    <property type="nucleotide sequence ID" value="NZ_FNWL01000001.1"/>
</dbReference>
<sequence length="45" mass="4885">MGMELLLSYTTLAVLLGFCAVVFASYLGTTLALREFHDSDPENSS</sequence>
<evidence type="ECO:0000313" key="1">
    <source>
        <dbReference type="EMBL" id="SEH12429.1"/>
    </source>
</evidence>
<keyword evidence="2" id="KW-1185">Reference proteome</keyword>
<proteinExistence type="predicted"/>
<protein>
    <submittedName>
        <fullName evidence="1">Uncharacterized protein</fullName>
    </submittedName>
</protein>
<evidence type="ECO:0000313" key="2">
    <source>
        <dbReference type="Proteomes" id="UP000199112"/>
    </source>
</evidence>
<dbReference type="EMBL" id="FNWL01000001">
    <property type="protein sequence ID" value="SEH12429.1"/>
    <property type="molecule type" value="Genomic_DNA"/>
</dbReference>
<accession>A0A1H6FNF0</accession>